<feature type="compositionally biased region" description="Low complexity" evidence="1">
    <location>
        <begin position="1518"/>
        <end position="1559"/>
    </location>
</feature>
<feature type="compositionally biased region" description="Basic and acidic residues" evidence="1">
    <location>
        <begin position="394"/>
        <end position="404"/>
    </location>
</feature>
<feature type="compositionally biased region" description="Polar residues" evidence="1">
    <location>
        <begin position="642"/>
        <end position="651"/>
    </location>
</feature>
<protein>
    <submittedName>
        <fullName evidence="4">Fibronectin type III domain containing 1</fullName>
    </submittedName>
    <submittedName>
        <fullName evidence="6">Fibronectin type III domain-containing protein 1</fullName>
    </submittedName>
</protein>
<reference evidence="4" key="1">
    <citation type="journal article" date="2010" name="Science">
        <title>The genome of the Western clawed frog Xenopus tropicalis.</title>
        <authorList>
            <person name="Hellsten U."/>
            <person name="Harland R.M."/>
            <person name="Gilchrist M.J."/>
            <person name="Hendrix D."/>
            <person name="Jurka J."/>
            <person name="Kapitonov V."/>
            <person name="Ovcharenko I."/>
            <person name="Putnam N.H."/>
            <person name="Shu S."/>
            <person name="Taher L."/>
            <person name="Blitz I.L."/>
            <person name="Blumberg B."/>
            <person name="Dichmann D.S."/>
            <person name="Dubchak I."/>
            <person name="Amaya E."/>
            <person name="Detter J.C."/>
            <person name="Fletcher R."/>
            <person name="Gerhard D.S."/>
            <person name="Goodstein D."/>
            <person name="Graves T."/>
            <person name="Grigoriev I.V."/>
            <person name="Grimwood J."/>
            <person name="Kawashima T."/>
            <person name="Lindquist E."/>
            <person name="Lucas S.M."/>
            <person name="Mead P.E."/>
            <person name="Mitros T."/>
            <person name="Ogino H."/>
            <person name="Ohta Y."/>
            <person name="Poliakov A.V."/>
            <person name="Pollet N."/>
            <person name="Robert J."/>
            <person name="Salamov A."/>
            <person name="Sater A.K."/>
            <person name="Schmutz J."/>
            <person name="Terry A."/>
            <person name="Vize P.D."/>
            <person name="Warren W.C."/>
            <person name="Wells D."/>
            <person name="Wills A."/>
            <person name="Wilson R.K."/>
            <person name="Zimmerman L.B."/>
            <person name="Zorn A.M."/>
            <person name="Grainger R."/>
            <person name="Grammer T."/>
            <person name="Khokha M.K."/>
            <person name="Richardson P.M."/>
            <person name="Rokhsar D.S."/>
        </authorList>
    </citation>
    <scope>NUCLEOTIDE SEQUENCE [LARGE SCALE GENOMIC DNA]</scope>
    <source>
        <strain evidence="4">Nigerian</strain>
    </source>
</reference>
<evidence type="ECO:0000256" key="1">
    <source>
        <dbReference type="SAM" id="MobiDB-lite"/>
    </source>
</evidence>
<dbReference type="OMA" id="QIGFGTP"/>
<feature type="domain" description="Fibronectin type-III" evidence="3">
    <location>
        <begin position="137"/>
        <end position="232"/>
    </location>
</feature>
<reference evidence="6" key="3">
    <citation type="submission" date="2025-04" db="UniProtKB">
        <authorList>
            <consortium name="RefSeq"/>
        </authorList>
    </citation>
    <scope>IDENTIFICATION</scope>
    <source>
        <strain evidence="6">Nigerian</strain>
        <tissue evidence="6">Liver and blood</tissue>
    </source>
</reference>
<feature type="compositionally biased region" description="Basic and acidic residues" evidence="1">
    <location>
        <begin position="456"/>
        <end position="467"/>
    </location>
</feature>
<feature type="chain" id="PRO_5044634216" evidence="2">
    <location>
        <begin position="32"/>
        <end position="1947"/>
    </location>
</feature>
<name>A0A6I8RZZ9_XENTR</name>
<dbReference type="Xenbase" id="XB-GENE-984126">
    <property type="gene designation" value="fndc1"/>
</dbReference>
<dbReference type="Pfam" id="PF21731">
    <property type="entry name" value="TARSH_C"/>
    <property type="match status" value="1"/>
</dbReference>
<dbReference type="InterPro" id="IPR013783">
    <property type="entry name" value="Ig-like_fold"/>
</dbReference>
<feature type="region of interest" description="Disordered" evidence="1">
    <location>
        <begin position="86"/>
        <end position="110"/>
    </location>
</feature>
<evidence type="ECO:0000313" key="7">
    <source>
        <dbReference type="Xenbase" id="XB-GENE-984126"/>
    </source>
</evidence>
<dbReference type="CDD" id="cd00063">
    <property type="entry name" value="FN3"/>
    <property type="match status" value="3"/>
</dbReference>
<feature type="domain" description="Fibronectin type-III" evidence="3">
    <location>
        <begin position="237"/>
        <end position="332"/>
    </location>
</feature>
<feature type="signal peptide" evidence="2">
    <location>
        <begin position="1"/>
        <end position="31"/>
    </location>
</feature>
<dbReference type="Ensembl" id="ENSXETT00000077510">
    <property type="protein sequence ID" value="ENSXETP00000090989"/>
    <property type="gene ID" value="ENSXETG00000035120"/>
</dbReference>
<feature type="compositionally biased region" description="Low complexity" evidence="1">
    <location>
        <begin position="1019"/>
        <end position="1030"/>
    </location>
</feature>
<feature type="compositionally biased region" description="Low complexity" evidence="1">
    <location>
        <begin position="1231"/>
        <end position="1253"/>
    </location>
</feature>
<dbReference type="Pfam" id="PF00041">
    <property type="entry name" value="fn3"/>
    <property type="match status" value="3"/>
</dbReference>
<dbReference type="InterPro" id="IPR003961">
    <property type="entry name" value="FN3_dom"/>
</dbReference>
<dbReference type="Gene3D" id="2.60.40.10">
    <property type="entry name" value="Immunoglobulins"/>
    <property type="match status" value="3"/>
</dbReference>
<dbReference type="Bgee" id="ENSXETG00000035120">
    <property type="expression patterns" value="Expressed in heart"/>
</dbReference>
<feature type="compositionally biased region" description="Polar residues" evidence="1">
    <location>
        <begin position="944"/>
        <end position="954"/>
    </location>
</feature>
<dbReference type="GeneID" id="100489154"/>
<dbReference type="PRINTS" id="PR00014">
    <property type="entry name" value="FNTYPEIII"/>
</dbReference>
<feature type="region of interest" description="Disordered" evidence="1">
    <location>
        <begin position="1287"/>
        <end position="1332"/>
    </location>
</feature>
<proteinExistence type="predicted"/>
<evidence type="ECO:0000259" key="3">
    <source>
        <dbReference type="PROSITE" id="PS50853"/>
    </source>
</evidence>
<feature type="region of interest" description="Disordered" evidence="1">
    <location>
        <begin position="1518"/>
        <end position="1564"/>
    </location>
</feature>
<dbReference type="SMART" id="SM00060">
    <property type="entry name" value="FN3"/>
    <property type="match status" value="3"/>
</dbReference>
<gene>
    <name evidence="4 6 7" type="primary">fndc1</name>
</gene>
<dbReference type="RefSeq" id="XP_031758427.1">
    <property type="nucleotide sequence ID" value="XM_031902567.1"/>
</dbReference>
<feature type="compositionally biased region" description="Basic and acidic residues" evidence="1">
    <location>
        <begin position="899"/>
        <end position="913"/>
    </location>
</feature>
<feature type="domain" description="Fibronectin type-III" evidence="3">
    <location>
        <begin position="1707"/>
        <end position="1805"/>
    </location>
</feature>
<feature type="compositionally biased region" description="Polar residues" evidence="1">
    <location>
        <begin position="519"/>
        <end position="533"/>
    </location>
</feature>
<feature type="compositionally biased region" description="Low complexity" evidence="1">
    <location>
        <begin position="1301"/>
        <end position="1323"/>
    </location>
</feature>
<feature type="region of interest" description="Disordered" evidence="1">
    <location>
        <begin position="899"/>
        <end position="966"/>
    </location>
</feature>
<feature type="compositionally biased region" description="Polar residues" evidence="1">
    <location>
        <begin position="405"/>
        <end position="414"/>
    </location>
</feature>
<feature type="region of interest" description="Disordered" evidence="1">
    <location>
        <begin position="781"/>
        <end position="830"/>
    </location>
</feature>
<feature type="region of interest" description="Disordered" evidence="1">
    <location>
        <begin position="1052"/>
        <end position="1077"/>
    </location>
</feature>
<sequence length="1947" mass="215650">MSERIRTSRASASLSFLVIILLALLASSAAATERKAPRRIFRVRPRPAGDRSSVLQALGLRTTRRFRGYLPSPGESARKINYAPLKQSAQNQDNKQRASESVHVVSLPSTNSQRKSQPVYRAAVTKLKIPEETHFVELKDVSVRVISSQSVLVSWVDPDYEKSPKVGSNRQYAVRYREKGESARWDYKQVNTRRALVDKLNPDAMYEFSVRVSVEGTEGQWSSSVFQRTPESAPTSAPDNFDVDPLKGKGTAVMAKWDDLDDANGKIKEYIISYAPALKPFGGKSLSYSGRTTSAIIEGLHPGERYIFKIRAANRRGQGPQSKAVTVIMPLASTASKTLHPSFQRKDADELEEKQEKDDLLSTSEETDNLKSNFKTDTESESNTKSSHAGVRKNPLESSKKTVDTESSPQSTEITLDIKPTTPKPKFLPIAPRRRVRPIVIKRPVLNNGRRPLRKYPTEVEQKEPDNKLVSPTLSIDEDNETSDPKVDDSDNDSLTERNPPSKVMEPNENQEEEEHQLSDYNDSKNVVTNISPLDSIKTETSISGNKDDSELDLDISKNMPESLSTNAPKKESTYSNHRKPLNRFPVIQGNGKSSSSSVRIPTRNQPNYASKLPLTSVHQAEKQTSESEEKTKNVFDKNPERTNTSPTQSIIHPKPRSKIVSSQKTVPRIKPQTQPSVHVNKAKESGPHITNNLRNHDVDISVETKNTEDRSKYSDFREHGSSKTPVQKFPNIHTSSTLSSSSDTNPISSDEDSDHIYTEQTENEKEAFAPEHNKIQTAISNTAKDISTSTPIPTTTISTTTTSSTTKPQTTSTSFKPNIREKPHTDLVPSFTGKSALSILEYYRRRSNQVNPNVGSRLTYRNNLRVQATTSTTVATTTMSTTTTTTVPTTLTSKYIEENSHSRSIDTKRENGKYNLGSSLLPSKPTVHIKTDHQSPNEFEPNVNVSPTSQTPSEAAEKSSLPALVSTKKTNTYNVPSKTNILQPKYKKVIAPKVPMRDNRKVSAGSILNQKFPNDRQSSASNRKSNISSDNSNLEETEKISDISVSTSDLISPSASSIHSNKGSSLPFPNHKSNNIQSKNKEGIYQANSETIIPSVASYSYLPSNRNVGIRKTSLGRPHQNLTYLQSGVGSFSEAGQNTNTQNLPKAVASDKHTSLSKALPGSKPRVSYKVPMRLSVDGRKINKPNISPSIEKDQTKQISASLPKAQLPTGRKDEDFHKTSIKTQSTAQEESPTSSLSSNSPSLSSSEMLTNGNIKKNDYEKNNFMDSSFSQVQSTNLEDEEGLSAPLTLKDIPQRSSGTSSKYSVVQKKTSSTTTVMPTTSHPQLTTRTSPYRLIPSFSRRQSFGRPLLSTATPPRTTTVSPTSSLSLRQRIINSRLRSPLRRQFGRPLYRQGNNGRPNLIPRVDSNGDVPSATNGQRIIHGPQGTKWVVDLNRGLVLNPEGRFLQDSEGKPLRIKLGGDGRTIVDMNGAPVVSPGGLPLFGNGRFSKPVANAQDKPVLSLGGRPLKGLEVPRTTRIPTTRPTTTPTTTTTTTTTATTTTPPTTTPEPTTIEQTTEEPPMPTCPPGTYSQYDEEGNLIMGPDDKPDCYTEDSFSGQDLIVTTEASEIVTYMDLDEDNYLIETTEPPIKLTTKPPTLPEDPEMKSITSNLVSEYDIAGKKRFTAPYVTYISKDPSAPCSLTEALEHFQVENLEELLPKDISEPILPPQKISYNITVVAVEGCHSFVILDWAKPKKGDFITGYLVYSASYDDFLRNKWSTRTAGATSFPVENLKPNTRYYFKIQAENPYGVGPMSPHVSFVTESDNPLLIVRPPGGEPIWIPFAFKHDSSFSGCSGKQYVKRTWYRKFVGVVLCNSLRYKIYLSENLRDTFYSIGDSWGRGEDHCQFVDSYMEGRTGPMTYVETMPTVNGYYRQYVQEPVSFGQIGFGTPHNYVGWYECGVPIPGKW</sequence>
<feature type="region of interest" description="Disordered" evidence="1">
    <location>
        <begin position="338"/>
        <end position="431"/>
    </location>
</feature>
<dbReference type="GeneTree" id="ENSGT00530000063558"/>
<dbReference type="PROSITE" id="PS50853">
    <property type="entry name" value="FN3"/>
    <property type="match status" value="3"/>
</dbReference>
<dbReference type="KEGG" id="xtr:100489154"/>
<feature type="compositionally biased region" description="Polar residues" evidence="1">
    <location>
        <begin position="1007"/>
        <end position="1018"/>
    </location>
</feature>
<feature type="region of interest" description="Disordered" evidence="1">
    <location>
        <begin position="1347"/>
        <end position="1367"/>
    </location>
</feature>
<dbReference type="Proteomes" id="UP000008143">
    <property type="component" value="Chromosome 5"/>
</dbReference>
<feature type="compositionally biased region" description="Polar residues" evidence="1">
    <location>
        <begin position="1052"/>
        <end position="1065"/>
    </location>
</feature>
<evidence type="ECO:0000313" key="6">
    <source>
        <dbReference type="RefSeq" id="XP_031758427.1"/>
    </source>
</evidence>
<dbReference type="AGR" id="Xenbase:XB-GENE-984126"/>
<accession>A0A6I8RZZ9</accession>
<feature type="region of interest" description="Disordered" evidence="1">
    <location>
        <begin position="449"/>
        <end position="533"/>
    </location>
</feature>
<feature type="compositionally biased region" description="Low complexity" evidence="1">
    <location>
        <begin position="1348"/>
        <end position="1367"/>
    </location>
</feature>
<evidence type="ECO:0000313" key="4">
    <source>
        <dbReference type="Ensembl" id="ENSXETP00000090989"/>
    </source>
</evidence>
<feature type="compositionally biased region" description="Polar residues" evidence="1">
    <location>
        <begin position="660"/>
        <end position="678"/>
    </location>
</feature>
<feature type="region of interest" description="Disordered" evidence="1">
    <location>
        <begin position="1004"/>
        <end position="1039"/>
    </location>
</feature>
<dbReference type="PANTHER" id="PTHR23197:SF8">
    <property type="entry name" value="FIBRONECTIN TYPE III DOMAIN-CONTAINING PROTEIN 1"/>
    <property type="match status" value="1"/>
</dbReference>
<dbReference type="InterPro" id="IPR049109">
    <property type="entry name" value="TARSH/FNDC1_C"/>
</dbReference>
<evidence type="ECO:0000313" key="5">
    <source>
        <dbReference type="Proteomes" id="UP000008143"/>
    </source>
</evidence>
<reference evidence="4" key="2">
    <citation type="submission" date="2020-05" db="UniProtKB">
        <authorList>
            <consortium name="Ensembl"/>
        </authorList>
    </citation>
    <scope>IDENTIFICATION</scope>
</reference>
<feature type="compositionally biased region" description="Low complexity" evidence="1">
    <location>
        <begin position="735"/>
        <end position="749"/>
    </location>
</feature>
<dbReference type="SUPFAM" id="SSF49265">
    <property type="entry name" value="Fibronectin type III"/>
    <property type="match status" value="2"/>
</dbReference>
<feature type="region of interest" description="Disordered" evidence="1">
    <location>
        <begin position="560"/>
        <end position="754"/>
    </location>
</feature>
<feature type="compositionally biased region" description="Polar residues" evidence="1">
    <location>
        <begin position="370"/>
        <end position="387"/>
    </location>
</feature>
<feature type="compositionally biased region" description="Basic and acidic residues" evidence="1">
    <location>
        <begin position="620"/>
        <end position="641"/>
    </location>
</feature>
<feature type="compositionally biased region" description="Polar residues" evidence="1">
    <location>
        <begin position="591"/>
        <end position="609"/>
    </location>
</feature>
<keyword evidence="2" id="KW-0732">Signal</keyword>
<evidence type="ECO:0000256" key="2">
    <source>
        <dbReference type="SAM" id="SignalP"/>
    </source>
</evidence>
<dbReference type="InterPro" id="IPR036116">
    <property type="entry name" value="FN3_sf"/>
</dbReference>
<feature type="region of interest" description="Disordered" evidence="1">
    <location>
        <begin position="1148"/>
        <end position="1263"/>
    </location>
</feature>
<feature type="compositionally biased region" description="Basic and acidic residues" evidence="1">
    <location>
        <begin position="344"/>
        <end position="360"/>
    </location>
</feature>
<dbReference type="OrthoDB" id="6129306at2759"/>
<organism evidence="4">
    <name type="scientific">Xenopus tropicalis</name>
    <name type="common">Western clawed frog</name>
    <name type="synonym">Silurana tropicalis</name>
    <dbReference type="NCBI Taxonomy" id="8364"/>
    <lineage>
        <taxon>Eukaryota</taxon>
        <taxon>Metazoa</taxon>
        <taxon>Chordata</taxon>
        <taxon>Craniata</taxon>
        <taxon>Vertebrata</taxon>
        <taxon>Euteleostomi</taxon>
        <taxon>Amphibia</taxon>
        <taxon>Batrachia</taxon>
        <taxon>Anura</taxon>
        <taxon>Pipoidea</taxon>
        <taxon>Pipidae</taxon>
        <taxon>Xenopodinae</taxon>
        <taxon>Xenopus</taxon>
        <taxon>Silurana</taxon>
    </lineage>
</organism>
<feature type="compositionally biased region" description="Basic and acidic residues" evidence="1">
    <location>
        <begin position="706"/>
        <end position="722"/>
    </location>
</feature>
<dbReference type="CTD" id="84624"/>
<keyword evidence="5" id="KW-1185">Reference proteome</keyword>
<dbReference type="PANTHER" id="PTHR23197">
    <property type="entry name" value="TARSH-RELATED FIBRONECTIN DOMAIN-CONTAINING"/>
    <property type="match status" value="1"/>
</dbReference>
<feature type="compositionally biased region" description="Low complexity" evidence="1">
    <location>
        <begin position="787"/>
        <end position="815"/>
    </location>
</feature>